<evidence type="ECO:0000313" key="2">
    <source>
        <dbReference type="Proteomes" id="UP001054837"/>
    </source>
</evidence>
<dbReference type="EMBL" id="BPLQ01008882">
    <property type="protein sequence ID" value="GIY40096.1"/>
    <property type="molecule type" value="Genomic_DNA"/>
</dbReference>
<accession>A0AAV4T426</accession>
<dbReference type="Proteomes" id="UP001054837">
    <property type="component" value="Unassembled WGS sequence"/>
</dbReference>
<protein>
    <submittedName>
        <fullName evidence="1">Uncharacterized protein</fullName>
    </submittedName>
</protein>
<keyword evidence="2" id="KW-1185">Reference proteome</keyword>
<proteinExistence type="predicted"/>
<reference evidence="1 2" key="1">
    <citation type="submission" date="2021-06" db="EMBL/GenBank/DDBJ databases">
        <title>Caerostris darwini draft genome.</title>
        <authorList>
            <person name="Kono N."/>
            <person name="Arakawa K."/>
        </authorList>
    </citation>
    <scope>NUCLEOTIDE SEQUENCE [LARGE SCALE GENOMIC DNA]</scope>
</reference>
<gene>
    <name evidence="1" type="primary">AVEN_62507_1</name>
    <name evidence="1" type="ORF">CDAR_38461</name>
</gene>
<organism evidence="1 2">
    <name type="scientific">Caerostris darwini</name>
    <dbReference type="NCBI Taxonomy" id="1538125"/>
    <lineage>
        <taxon>Eukaryota</taxon>
        <taxon>Metazoa</taxon>
        <taxon>Ecdysozoa</taxon>
        <taxon>Arthropoda</taxon>
        <taxon>Chelicerata</taxon>
        <taxon>Arachnida</taxon>
        <taxon>Araneae</taxon>
        <taxon>Araneomorphae</taxon>
        <taxon>Entelegynae</taxon>
        <taxon>Araneoidea</taxon>
        <taxon>Araneidae</taxon>
        <taxon>Caerostris</taxon>
    </lineage>
</organism>
<dbReference type="AlphaFoldDB" id="A0AAV4T426"/>
<sequence>MTVFMCNQTLFIVGLKFDVLSCQAYKLTKARYTLSNEAVSDFHRKTVAQSVTEQLLDLYNADTEKKLKKQDSKELKQFPPRTASFIPVTSELVKEKKKKDLFTFCSRLFFSW</sequence>
<evidence type="ECO:0000313" key="1">
    <source>
        <dbReference type="EMBL" id="GIY40096.1"/>
    </source>
</evidence>
<comment type="caution">
    <text evidence="1">The sequence shown here is derived from an EMBL/GenBank/DDBJ whole genome shotgun (WGS) entry which is preliminary data.</text>
</comment>
<name>A0AAV4T426_9ARAC</name>